<name>A0A511AV33_9LACT</name>
<dbReference type="EMBL" id="BJUY01000007">
    <property type="protein sequence ID" value="GEK91213.1"/>
    <property type="molecule type" value="Genomic_DNA"/>
</dbReference>
<dbReference type="SMART" id="SM00855">
    <property type="entry name" value="PGAM"/>
    <property type="match status" value="1"/>
</dbReference>
<dbReference type="SUPFAM" id="SSF53254">
    <property type="entry name" value="Phosphoglycerate mutase-like"/>
    <property type="match status" value="1"/>
</dbReference>
<feature type="region of interest" description="Disordered" evidence="1">
    <location>
        <begin position="1"/>
        <end position="29"/>
    </location>
</feature>
<dbReference type="Proteomes" id="UP000321662">
    <property type="component" value="Unassembled WGS sequence"/>
</dbReference>
<feature type="compositionally biased region" description="Basic and acidic residues" evidence="1">
    <location>
        <begin position="1"/>
        <end position="17"/>
    </location>
</feature>
<evidence type="ECO:0000313" key="3">
    <source>
        <dbReference type="Proteomes" id="UP000321662"/>
    </source>
</evidence>
<proteinExistence type="predicted"/>
<protein>
    <submittedName>
        <fullName evidence="2">Phosphohistidine phosphatase SixA</fullName>
    </submittedName>
</protein>
<accession>A0A511AV33</accession>
<comment type="caution">
    <text evidence="2">The sequence shown here is derived from an EMBL/GenBank/DDBJ whole genome shotgun (WGS) entry which is preliminary data.</text>
</comment>
<organism evidence="2 3">
    <name type="scientific">Alkalibacterium kapii</name>
    <dbReference type="NCBI Taxonomy" id="426704"/>
    <lineage>
        <taxon>Bacteria</taxon>
        <taxon>Bacillati</taxon>
        <taxon>Bacillota</taxon>
        <taxon>Bacilli</taxon>
        <taxon>Lactobacillales</taxon>
        <taxon>Carnobacteriaceae</taxon>
        <taxon>Alkalibacterium</taxon>
    </lineage>
</organism>
<dbReference type="InterPro" id="IPR029033">
    <property type="entry name" value="His_PPase_superfam"/>
</dbReference>
<dbReference type="InterPro" id="IPR013078">
    <property type="entry name" value="His_Pase_superF_clade-1"/>
</dbReference>
<dbReference type="OrthoDB" id="2388260at2"/>
<dbReference type="Gene3D" id="3.40.50.1240">
    <property type="entry name" value="Phosphoglycerate mutase-like"/>
    <property type="match status" value="1"/>
</dbReference>
<keyword evidence="3" id="KW-1185">Reference proteome</keyword>
<reference evidence="2 3" key="1">
    <citation type="submission" date="2019-07" db="EMBL/GenBank/DDBJ databases">
        <title>Whole genome shotgun sequence of Alkalibacterium kapii NBRC 103247.</title>
        <authorList>
            <person name="Hosoyama A."/>
            <person name="Uohara A."/>
            <person name="Ohji S."/>
            <person name="Ichikawa N."/>
        </authorList>
    </citation>
    <scope>NUCLEOTIDE SEQUENCE [LARGE SCALE GENOMIC DNA]</scope>
    <source>
        <strain evidence="2 3">NBRC 103247</strain>
    </source>
</reference>
<dbReference type="AlphaFoldDB" id="A0A511AV33"/>
<evidence type="ECO:0000313" key="2">
    <source>
        <dbReference type="EMBL" id="GEK91213.1"/>
    </source>
</evidence>
<gene>
    <name evidence="2" type="ORF">AKA01nite_08350</name>
</gene>
<sequence>MTKEILFVRHGKAEDRSAGTSDANRQLTEKGKKEFRSFVSSVKKELESDKAVSVWTSPMERAKQTTEILSEQMNWPDAEEKEFIVKGDFKALMEDVKAAEPNTRIVCVGHKPIQGIWIKELTGNSYAFKKGGMALVRLNERDANQGELVWEDKPDS</sequence>
<dbReference type="CDD" id="cd07067">
    <property type="entry name" value="HP_PGM_like"/>
    <property type="match status" value="1"/>
</dbReference>
<evidence type="ECO:0000256" key="1">
    <source>
        <dbReference type="SAM" id="MobiDB-lite"/>
    </source>
</evidence>
<dbReference type="Pfam" id="PF00300">
    <property type="entry name" value="His_Phos_1"/>
    <property type="match status" value="1"/>
</dbReference>
<dbReference type="RefSeq" id="WP_146924048.1">
    <property type="nucleotide sequence ID" value="NZ_BJUY01000007.1"/>
</dbReference>